<dbReference type="KEGG" id="scb:SCAB_2941"/>
<dbReference type="EMBL" id="FN554889">
    <property type="protein sequence ID" value="CBG67505.1"/>
    <property type="molecule type" value="Genomic_DNA"/>
</dbReference>
<dbReference type="AlphaFoldDB" id="C9ZG64"/>
<feature type="signal peptide" evidence="1">
    <location>
        <begin position="1"/>
        <end position="27"/>
    </location>
</feature>
<protein>
    <submittedName>
        <fullName evidence="2">Putative secreted protein</fullName>
    </submittedName>
</protein>
<evidence type="ECO:0000313" key="3">
    <source>
        <dbReference type="Proteomes" id="UP000001444"/>
    </source>
</evidence>
<organism evidence="2 3">
    <name type="scientific">Streptomyces scabiei (strain 87.22)</name>
    <dbReference type="NCBI Taxonomy" id="680198"/>
    <lineage>
        <taxon>Bacteria</taxon>
        <taxon>Bacillati</taxon>
        <taxon>Actinomycetota</taxon>
        <taxon>Actinomycetes</taxon>
        <taxon>Kitasatosporales</taxon>
        <taxon>Streptomycetaceae</taxon>
        <taxon>Streptomyces</taxon>
    </lineage>
</organism>
<name>C9ZG64_STRSW</name>
<evidence type="ECO:0000313" key="2">
    <source>
        <dbReference type="EMBL" id="CBG67505.1"/>
    </source>
</evidence>
<gene>
    <name evidence="2" type="ordered locus">SCAB_2941</name>
</gene>
<keyword evidence="1" id="KW-0732">Signal</keyword>
<dbReference type="Proteomes" id="UP000001444">
    <property type="component" value="Chromosome"/>
</dbReference>
<sequence length="330" mass="34114">MKWKRTCGAAALALALFGGGSLPFASAASAASSTFEYEVTRDAAPYRDIPGTDVVFTAAAGEKSYLWSRNLSVTNVTDLGSGDNVGTTAAVRCRRSDGTTLPAGSEAGAYWAANMVPPGENSAAPALRWVFTAPSAGTYNCRLSVTSYSTIIQNGRTVTMRIPAGAELARATFTSTERWTLPAAGTTVIARGTTQTTLGYTYTPGPGDDITVVQDAALTTCAPGSTICGGGSTAHSGTQAETWIEAQPQNPDGSRCGGPITGPVAKWNISTAKHHQTAANTLHLDRTRLGGCTQIRVSLKVRNVDGNPVNLHAGHASGQIAATHGLAFTH</sequence>
<feature type="chain" id="PRO_5039657745" evidence="1">
    <location>
        <begin position="28"/>
        <end position="330"/>
    </location>
</feature>
<proteinExistence type="predicted"/>
<keyword evidence="3" id="KW-1185">Reference proteome</keyword>
<accession>C9ZG64</accession>
<reference evidence="2 3" key="1">
    <citation type="journal article" date="2010" name="Mol. Plant Microbe Interact.">
        <title>Streptomyces scabies 87-22 contains a coronafacic acid-like biosynthetic cluster that contributes to plant-microbe interactions.</title>
        <authorList>
            <person name="Bignell D.R."/>
            <person name="Seipke R.F."/>
            <person name="Huguet-Tapia J.C."/>
            <person name="Chambers A.H."/>
            <person name="Parry R.J."/>
            <person name="Loria R."/>
        </authorList>
    </citation>
    <scope>NUCLEOTIDE SEQUENCE [LARGE SCALE GENOMIC DNA]</scope>
    <source>
        <strain evidence="2 3">87.22</strain>
    </source>
</reference>
<dbReference type="HOGENOM" id="CLU_943070_0_0_11"/>
<evidence type="ECO:0000256" key="1">
    <source>
        <dbReference type="SAM" id="SignalP"/>
    </source>
</evidence>
<dbReference type="eggNOG" id="ENOG5033SAN">
    <property type="taxonomic scope" value="Bacteria"/>
</dbReference>